<proteinExistence type="inferred from homology"/>
<keyword evidence="5" id="KW-1185">Reference proteome</keyword>
<dbReference type="InterPro" id="IPR023696">
    <property type="entry name" value="Ureohydrolase_dom_sf"/>
</dbReference>
<dbReference type="EMBL" id="LMWI01000002">
    <property type="protein sequence ID" value="KUJ43871.1"/>
    <property type="molecule type" value="Genomic_DNA"/>
</dbReference>
<feature type="domain" description="Histone deacetylase" evidence="3">
    <location>
        <begin position="36"/>
        <end position="327"/>
    </location>
</feature>
<dbReference type="GO" id="GO:0004407">
    <property type="term" value="F:histone deacetylase activity"/>
    <property type="evidence" value="ECO:0007669"/>
    <property type="project" value="InterPro"/>
</dbReference>
<gene>
    <name evidence="4" type="ORF">ADL17_11465</name>
</gene>
<reference evidence="4 5" key="1">
    <citation type="submission" date="2015-10" db="EMBL/GenBank/DDBJ databases">
        <authorList>
            <person name="Ju K.-S."/>
            <person name="Doroghazi J.R."/>
            <person name="Metcalf W.W."/>
        </authorList>
    </citation>
    <scope>NUCLEOTIDE SEQUENCE [LARGE SCALE GENOMIC DNA]</scope>
    <source>
        <strain evidence="4 5">NRRL B-24793</strain>
    </source>
</reference>
<dbReference type="Gene3D" id="3.40.800.20">
    <property type="entry name" value="Histone deacetylase domain"/>
    <property type="match status" value="1"/>
</dbReference>
<dbReference type="GO" id="GO:0016787">
    <property type="term" value="F:hydrolase activity"/>
    <property type="evidence" value="ECO:0007669"/>
    <property type="project" value="UniProtKB-KW"/>
</dbReference>
<dbReference type="GO" id="GO:0005737">
    <property type="term" value="C:cytoplasm"/>
    <property type="evidence" value="ECO:0007669"/>
    <property type="project" value="TreeGrafter"/>
</dbReference>
<evidence type="ECO:0000313" key="4">
    <source>
        <dbReference type="EMBL" id="KUJ43871.1"/>
    </source>
</evidence>
<dbReference type="InterPro" id="IPR037138">
    <property type="entry name" value="His_deacetylse_dom_sf"/>
</dbReference>
<dbReference type="PANTHER" id="PTHR10625">
    <property type="entry name" value="HISTONE DEACETYLASE HDAC1-RELATED"/>
    <property type="match status" value="1"/>
</dbReference>
<dbReference type="CDD" id="cd09996">
    <property type="entry name" value="HDAC_classII_1"/>
    <property type="match status" value="1"/>
</dbReference>
<organism evidence="4 5">
    <name type="scientific">Micromonospora maris</name>
    <dbReference type="NCBI Taxonomy" id="1003110"/>
    <lineage>
        <taxon>Bacteria</taxon>
        <taxon>Bacillati</taxon>
        <taxon>Actinomycetota</taxon>
        <taxon>Actinomycetes</taxon>
        <taxon>Micromonosporales</taxon>
        <taxon>Micromonosporaceae</taxon>
        <taxon>Micromonospora</taxon>
    </lineage>
</organism>
<dbReference type="PRINTS" id="PR01270">
    <property type="entry name" value="HDASUPER"/>
</dbReference>
<dbReference type="SUPFAM" id="SSF52768">
    <property type="entry name" value="Arginase/deacetylase"/>
    <property type="match status" value="1"/>
</dbReference>
<comment type="caution">
    <text evidence="4">The sequence shown here is derived from an EMBL/GenBank/DDBJ whole genome shotgun (WGS) entry which is preliminary data.</text>
</comment>
<dbReference type="InterPro" id="IPR000286">
    <property type="entry name" value="HDACs"/>
</dbReference>
<dbReference type="OMA" id="KRRFHGL"/>
<sequence length="377" mass="40035">MTTGYVFHPEYLWHDTGTSAGLLPANPPAGIQPAVHIENPEAKRRAHELIHVSGLLAELTVIEPRRATMAELLRVHTGDHVQHIKTQSDLRGGGDAGDGFSPVGPGSYAIARLAAGGLIELVTAVARGEVTNGYALTRPPGHHATADRGMGFCLFNNIAVAARHAQAELGLTRIAIVDWDVHHGNGTQSIFYTDPSVLTISLHQAGCFPPDSGWIRENGAGDGTGYAINVPLPPGTGHAGYLHAMTEIVLPALERFAPDLILLANGFDANVFDPMARQMLTAASYRAMTRMLTDAADRLCHGRLVAAHEGGYSPFYVPYCALAFLEELAGTTTRVTDPLAVVADYAAEPLQPHQKAVIDEAAQLVSRIGAHEIAAAP</sequence>
<dbReference type="RefSeq" id="WP_013732998.1">
    <property type="nucleotide sequence ID" value="NZ_LMWI01000002.1"/>
</dbReference>
<dbReference type="PRINTS" id="PR01271">
    <property type="entry name" value="HISDACETLASE"/>
</dbReference>
<evidence type="ECO:0000313" key="5">
    <source>
        <dbReference type="Proteomes" id="UP000053246"/>
    </source>
</evidence>
<evidence type="ECO:0000256" key="2">
    <source>
        <dbReference type="ARBA" id="ARBA00022801"/>
    </source>
</evidence>
<accession>A0A9X0LBE0</accession>
<evidence type="ECO:0000259" key="3">
    <source>
        <dbReference type="Pfam" id="PF00850"/>
    </source>
</evidence>
<dbReference type="InterPro" id="IPR023801">
    <property type="entry name" value="His_deacetylse_dom"/>
</dbReference>
<dbReference type="Pfam" id="PF00850">
    <property type="entry name" value="Hist_deacetyl"/>
    <property type="match status" value="1"/>
</dbReference>
<name>A0A9X0LBE0_9ACTN</name>
<dbReference type="Proteomes" id="UP000053246">
    <property type="component" value="Unassembled WGS sequence"/>
</dbReference>
<evidence type="ECO:0000256" key="1">
    <source>
        <dbReference type="ARBA" id="ARBA00005947"/>
    </source>
</evidence>
<dbReference type="AlphaFoldDB" id="A0A9X0LBE0"/>
<protein>
    <submittedName>
        <fullName evidence="4">Acetoin utilization protein</fullName>
    </submittedName>
</protein>
<comment type="similarity">
    <text evidence="1">Belongs to the histone deacetylase family.</text>
</comment>
<dbReference type="InterPro" id="IPR003084">
    <property type="entry name" value="HDAC_I/II"/>
</dbReference>
<dbReference type="PANTHER" id="PTHR10625:SF31">
    <property type="entry name" value="HISTONE DEACETYLASE DOMAIN-CONTAINING PROTEIN"/>
    <property type="match status" value="1"/>
</dbReference>
<dbReference type="GO" id="GO:0040029">
    <property type="term" value="P:epigenetic regulation of gene expression"/>
    <property type="evidence" value="ECO:0007669"/>
    <property type="project" value="TreeGrafter"/>
</dbReference>
<keyword evidence="2" id="KW-0378">Hydrolase</keyword>